<organism evidence="1 2">
    <name type="scientific">Novosphingobium sediminis</name>
    <dbReference type="NCBI Taxonomy" id="707214"/>
    <lineage>
        <taxon>Bacteria</taxon>
        <taxon>Pseudomonadati</taxon>
        <taxon>Pseudomonadota</taxon>
        <taxon>Alphaproteobacteria</taxon>
        <taxon>Sphingomonadales</taxon>
        <taxon>Sphingomonadaceae</taxon>
        <taxon>Novosphingobium</taxon>
    </lineage>
</organism>
<dbReference type="InterPro" id="IPR044053">
    <property type="entry name" value="AsaB-like"/>
</dbReference>
<keyword evidence="2" id="KW-1185">Reference proteome</keyword>
<name>A0A512AJT2_9SPHN</name>
<accession>A0A512AJT2</accession>
<dbReference type="NCBIfam" id="NF041278">
    <property type="entry name" value="CmcJ_NvfI_EfuI"/>
    <property type="match status" value="1"/>
</dbReference>
<dbReference type="OrthoDB" id="5173234at2"/>
<proteinExistence type="predicted"/>
<dbReference type="EMBL" id="BJYR01000012">
    <property type="protein sequence ID" value="GEN99954.1"/>
    <property type="molecule type" value="Genomic_DNA"/>
</dbReference>
<evidence type="ECO:0008006" key="3">
    <source>
        <dbReference type="Google" id="ProtNLM"/>
    </source>
</evidence>
<dbReference type="PANTHER" id="PTHR34598">
    <property type="entry name" value="BLL6449 PROTEIN"/>
    <property type="match status" value="1"/>
</dbReference>
<gene>
    <name evidence="1" type="ORF">NSE01_17870</name>
</gene>
<reference evidence="1 2" key="1">
    <citation type="submission" date="2019-07" db="EMBL/GenBank/DDBJ databases">
        <title>Whole genome shotgun sequence of Novosphingobium sediminis NBRC 106119.</title>
        <authorList>
            <person name="Hosoyama A."/>
            <person name="Uohara A."/>
            <person name="Ohji S."/>
            <person name="Ichikawa N."/>
        </authorList>
    </citation>
    <scope>NUCLEOTIDE SEQUENCE [LARGE SCALE GENOMIC DNA]</scope>
    <source>
        <strain evidence="1 2">NBRC 106119</strain>
    </source>
</reference>
<evidence type="ECO:0000313" key="1">
    <source>
        <dbReference type="EMBL" id="GEN99954.1"/>
    </source>
</evidence>
<dbReference type="AlphaFoldDB" id="A0A512AJT2"/>
<dbReference type="Proteomes" id="UP000321464">
    <property type="component" value="Unassembled WGS sequence"/>
</dbReference>
<comment type="caution">
    <text evidence="1">The sequence shown here is derived from an EMBL/GenBank/DDBJ whole genome shotgun (WGS) entry which is preliminary data.</text>
</comment>
<protein>
    <recommendedName>
        <fullName evidence="3">Methyltransferase</fullName>
    </recommendedName>
</protein>
<sequence>MASGAVQDIEDTAREAPALIRYLDEGDFVTRRYVSQGAEMNTGEYRDHPVKVRDGMPLRDHFSLDVHGFVIAKHATAIADFHDKAAVDAGYQREVEALVALLTGADRVATQGWMIRTSGDLSARAQEKVAGYVHAGGIQPPAGEAHVDYNELTGQRAAARVYAQAFPDGPGYRRYICFSLWRTFSPGPQDWPLAVCDGRTVSDAETASNTLFVVDEFPVGDALTAPVEGEDQMIAATIFRYRPQHRWWYFSNMAADDVLLFKFQDSDHSVTWRCPHTAFHDTSLPDARVRESIEVRGVAFFE</sequence>
<dbReference type="GO" id="GO:0016491">
    <property type="term" value="F:oxidoreductase activity"/>
    <property type="evidence" value="ECO:0007669"/>
    <property type="project" value="InterPro"/>
</dbReference>
<dbReference type="PANTHER" id="PTHR34598:SF3">
    <property type="entry name" value="OXIDOREDUCTASE AN1597"/>
    <property type="match status" value="1"/>
</dbReference>
<dbReference type="RefSeq" id="WP_147159276.1">
    <property type="nucleotide sequence ID" value="NZ_BJYR01000012.1"/>
</dbReference>
<evidence type="ECO:0000313" key="2">
    <source>
        <dbReference type="Proteomes" id="UP000321464"/>
    </source>
</evidence>